<feature type="region of interest" description="Disordered" evidence="1">
    <location>
        <begin position="1"/>
        <end position="88"/>
    </location>
</feature>
<dbReference type="EMBL" id="BSEV01000001">
    <property type="protein sequence ID" value="GLK06843.1"/>
    <property type="molecule type" value="Genomic_DNA"/>
</dbReference>
<evidence type="ECO:0000313" key="3">
    <source>
        <dbReference type="EMBL" id="GLK06843.1"/>
    </source>
</evidence>
<keyword evidence="4" id="KW-1185">Reference proteome</keyword>
<feature type="transmembrane region" description="Helical" evidence="2">
    <location>
        <begin position="288"/>
        <end position="309"/>
    </location>
</feature>
<dbReference type="Proteomes" id="UP001143474">
    <property type="component" value="Unassembled WGS sequence"/>
</dbReference>
<feature type="transmembrane region" description="Helical" evidence="2">
    <location>
        <begin position="248"/>
        <end position="267"/>
    </location>
</feature>
<feature type="compositionally biased region" description="Polar residues" evidence="1">
    <location>
        <begin position="60"/>
        <end position="78"/>
    </location>
</feature>
<keyword evidence="2" id="KW-0812">Transmembrane</keyword>
<evidence type="ECO:0000313" key="4">
    <source>
        <dbReference type="Proteomes" id="UP001143474"/>
    </source>
</evidence>
<proteinExistence type="predicted"/>
<dbReference type="AlphaFoldDB" id="A0A9W6HVJ9"/>
<feature type="compositionally biased region" description="Gly residues" evidence="1">
    <location>
        <begin position="1"/>
        <end position="13"/>
    </location>
</feature>
<feature type="transmembrane region" description="Helical" evidence="2">
    <location>
        <begin position="221"/>
        <end position="242"/>
    </location>
</feature>
<protein>
    <submittedName>
        <fullName evidence="3">Uncharacterized protein</fullName>
    </submittedName>
</protein>
<name>A0A9W6HVJ9_9ACTN</name>
<feature type="transmembrane region" description="Helical" evidence="2">
    <location>
        <begin position="100"/>
        <end position="122"/>
    </location>
</feature>
<sequence length="318" mass="33980">MTLGGEEPGGSGQSGESRRSEPSELPEDESDLAGRSRSDATSPEELNEPDATGGGGPDAKSQNGPDAKNQNGPGTTSHGPGATGRSEPAEVREGWRIAGLVVRIVLLLALLGGALVVALSLSPSPRTLPEFRAALAAGRVSSVEYRTSTPEQETGEIYELTWSEGPLIWHRIDRTPVGDGQRSYTVERLGRDAAAVARVDRKTGTSSRGLIRWPFEVPPRLGLGWVGLAWGLTFLIMLGSTPRLGNRWAWFWMFTAGQIGALAFLLLEPRPLWYRRGRRPRPTRRLGGGTGCLMSILLSVVAVAAAMGVGELARRVLG</sequence>
<evidence type="ECO:0000256" key="1">
    <source>
        <dbReference type="SAM" id="MobiDB-lite"/>
    </source>
</evidence>
<organism evidence="3 4">
    <name type="scientific">Streptosporangium carneum</name>
    <dbReference type="NCBI Taxonomy" id="47481"/>
    <lineage>
        <taxon>Bacteria</taxon>
        <taxon>Bacillati</taxon>
        <taxon>Actinomycetota</taxon>
        <taxon>Actinomycetes</taxon>
        <taxon>Streptosporangiales</taxon>
        <taxon>Streptosporangiaceae</taxon>
        <taxon>Streptosporangium</taxon>
    </lineage>
</organism>
<gene>
    <name evidence="3" type="ORF">GCM10017600_02480</name>
</gene>
<reference evidence="3" key="1">
    <citation type="journal article" date="2014" name="Int. J. Syst. Evol. Microbiol.">
        <title>Complete genome sequence of Corynebacterium casei LMG S-19264T (=DSM 44701T), isolated from a smear-ripened cheese.</title>
        <authorList>
            <consortium name="US DOE Joint Genome Institute (JGI-PGF)"/>
            <person name="Walter F."/>
            <person name="Albersmeier A."/>
            <person name="Kalinowski J."/>
            <person name="Ruckert C."/>
        </authorList>
    </citation>
    <scope>NUCLEOTIDE SEQUENCE</scope>
    <source>
        <strain evidence="3">VKM Ac-2007</strain>
    </source>
</reference>
<accession>A0A9W6HVJ9</accession>
<keyword evidence="2" id="KW-0472">Membrane</keyword>
<evidence type="ECO:0000256" key="2">
    <source>
        <dbReference type="SAM" id="Phobius"/>
    </source>
</evidence>
<reference evidence="3" key="2">
    <citation type="submission" date="2023-01" db="EMBL/GenBank/DDBJ databases">
        <authorList>
            <person name="Sun Q."/>
            <person name="Evtushenko L."/>
        </authorList>
    </citation>
    <scope>NUCLEOTIDE SEQUENCE</scope>
    <source>
        <strain evidence="3">VKM Ac-2007</strain>
    </source>
</reference>
<comment type="caution">
    <text evidence="3">The sequence shown here is derived from an EMBL/GenBank/DDBJ whole genome shotgun (WGS) entry which is preliminary data.</text>
</comment>
<keyword evidence="2" id="KW-1133">Transmembrane helix</keyword>